<dbReference type="RefSeq" id="WP_203742659.1">
    <property type="nucleotide sequence ID" value="NZ_BAAAUC010000043.1"/>
</dbReference>
<dbReference type="InterPro" id="IPR032710">
    <property type="entry name" value="NTF2-like_dom_sf"/>
</dbReference>
<name>A0A919MCH7_9ACTN</name>
<sequence>MREPPPVAEHFLAAVCTPDFRALARCLDPSVRLRGLFPGDAVVQVGSRAVADRFNVWIGGWGSIGVLRSQAWTVGDRLAIAYRLSLRDGRDAAIEIEHQLYCEVAGDRILAIDLLGTGPARPAGR</sequence>
<evidence type="ECO:0000313" key="1">
    <source>
        <dbReference type="EMBL" id="GID66156.1"/>
    </source>
</evidence>
<evidence type="ECO:0000313" key="2">
    <source>
        <dbReference type="Proteomes" id="UP000619479"/>
    </source>
</evidence>
<accession>A0A919MCH7</accession>
<dbReference type="EMBL" id="BOMH01000030">
    <property type="protein sequence ID" value="GID66156.1"/>
    <property type="molecule type" value="Genomic_DNA"/>
</dbReference>
<organism evidence="1 2">
    <name type="scientific">Actinoplanes cyaneus</name>
    <dbReference type="NCBI Taxonomy" id="52696"/>
    <lineage>
        <taxon>Bacteria</taxon>
        <taxon>Bacillati</taxon>
        <taxon>Actinomycetota</taxon>
        <taxon>Actinomycetes</taxon>
        <taxon>Micromonosporales</taxon>
        <taxon>Micromonosporaceae</taxon>
        <taxon>Actinoplanes</taxon>
    </lineage>
</organism>
<proteinExistence type="predicted"/>
<comment type="caution">
    <text evidence="1">The sequence shown here is derived from an EMBL/GenBank/DDBJ whole genome shotgun (WGS) entry which is preliminary data.</text>
</comment>
<gene>
    <name evidence="1" type="ORF">Acy02nite_40370</name>
</gene>
<dbReference type="AlphaFoldDB" id="A0A919MCH7"/>
<dbReference type="SUPFAM" id="SSF54427">
    <property type="entry name" value="NTF2-like"/>
    <property type="match status" value="1"/>
</dbReference>
<evidence type="ECO:0008006" key="3">
    <source>
        <dbReference type="Google" id="ProtNLM"/>
    </source>
</evidence>
<keyword evidence="2" id="KW-1185">Reference proteome</keyword>
<dbReference type="Proteomes" id="UP000619479">
    <property type="component" value="Unassembled WGS sequence"/>
</dbReference>
<protein>
    <recommendedName>
        <fullName evidence="3">SnoaL-like domain-containing protein</fullName>
    </recommendedName>
</protein>
<reference evidence="1" key="1">
    <citation type="submission" date="2021-01" db="EMBL/GenBank/DDBJ databases">
        <title>Whole genome shotgun sequence of Actinoplanes cyaneus NBRC 14990.</title>
        <authorList>
            <person name="Komaki H."/>
            <person name="Tamura T."/>
        </authorList>
    </citation>
    <scope>NUCLEOTIDE SEQUENCE</scope>
    <source>
        <strain evidence="1">NBRC 14990</strain>
    </source>
</reference>